<evidence type="ECO:0000256" key="13">
    <source>
        <dbReference type="SAM" id="Phobius"/>
    </source>
</evidence>
<keyword evidence="11 13" id="KW-0472">Membrane</keyword>
<dbReference type="AlphaFoldDB" id="A0A645BW83"/>
<evidence type="ECO:0000256" key="7">
    <source>
        <dbReference type="ARBA" id="ARBA00022723"/>
    </source>
</evidence>
<dbReference type="InterPro" id="IPR011577">
    <property type="entry name" value="Cyt_b561_bac/Ni-Hgenase"/>
</dbReference>
<feature type="transmembrane region" description="Helical" evidence="13">
    <location>
        <begin position="65"/>
        <end position="88"/>
    </location>
</feature>
<dbReference type="GO" id="GO:0022904">
    <property type="term" value="P:respiratory electron transport chain"/>
    <property type="evidence" value="ECO:0007669"/>
    <property type="project" value="InterPro"/>
</dbReference>
<evidence type="ECO:0000313" key="15">
    <source>
        <dbReference type="EMBL" id="MPM69447.1"/>
    </source>
</evidence>
<keyword evidence="3" id="KW-0813">Transport</keyword>
<feature type="transmembrane region" description="Helical" evidence="13">
    <location>
        <begin position="100"/>
        <end position="119"/>
    </location>
</feature>
<evidence type="ECO:0000256" key="3">
    <source>
        <dbReference type="ARBA" id="ARBA00022448"/>
    </source>
</evidence>
<dbReference type="GO" id="GO:0009055">
    <property type="term" value="F:electron transfer activity"/>
    <property type="evidence" value="ECO:0007669"/>
    <property type="project" value="InterPro"/>
</dbReference>
<dbReference type="Pfam" id="PF01292">
    <property type="entry name" value="Ni_hydr_CYTB"/>
    <property type="match status" value="1"/>
</dbReference>
<dbReference type="PANTHER" id="PTHR30485">
    <property type="entry name" value="NI/FE-HYDROGENASE 1 B-TYPE CYTOCHROME SUBUNIT"/>
    <property type="match status" value="1"/>
</dbReference>
<accession>A0A645BW83</accession>
<keyword evidence="9 13" id="KW-1133">Transmembrane helix</keyword>
<dbReference type="GO" id="GO:0020037">
    <property type="term" value="F:heme binding"/>
    <property type="evidence" value="ECO:0007669"/>
    <property type="project" value="TreeGrafter"/>
</dbReference>
<evidence type="ECO:0000256" key="2">
    <source>
        <dbReference type="ARBA" id="ARBA00008622"/>
    </source>
</evidence>
<feature type="transmembrane region" description="Helical" evidence="13">
    <location>
        <begin position="180"/>
        <end position="200"/>
    </location>
</feature>
<name>A0A645BW83_9ZZZZ</name>
<evidence type="ECO:0000256" key="5">
    <source>
        <dbReference type="ARBA" id="ARBA00022617"/>
    </source>
</evidence>
<feature type="transmembrane region" description="Helical" evidence="13">
    <location>
        <begin position="18"/>
        <end position="37"/>
    </location>
</feature>
<dbReference type="GO" id="GO:0005886">
    <property type="term" value="C:plasma membrane"/>
    <property type="evidence" value="ECO:0007669"/>
    <property type="project" value="UniProtKB-SubCell"/>
</dbReference>
<dbReference type="EMBL" id="VSSQ01022881">
    <property type="protein sequence ID" value="MPM69447.1"/>
    <property type="molecule type" value="Genomic_DNA"/>
</dbReference>
<dbReference type="PROSITE" id="PS00882">
    <property type="entry name" value="NI_HGENASE_CYTB_1"/>
    <property type="match status" value="1"/>
</dbReference>
<keyword evidence="6 13" id="KW-0812">Transmembrane</keyword>
<dbReference type="PANTHER" id="PTHR30485:SF0">
    <property type="entry name" value="NI_FE-HYDROGENASE 1 B-TYPE CYTOCHROME SUBUNIT-RELATED"/>
    <property type="match status" value="1"/>
</dbReference>
<dbReference type="InterPro" id="IPR016174">
    <property type="entry name" value="Di-haem_cyt_TM"/>
</dbReference>
<reference evidence="15" key="1">
    <citation type="submission" date="2019-08" db="EMBL/GenBank/DDBJ databases">
        <authorList>
            <person name="Kucharzyk K."/>
            <person name="Murdoch R.W."/>
            <person name="Higgins S."/>
            <person name="Loffler F."/>
        </authorList>
    </citation>
    <scope>NUCLEOTIDE SEQUENCE</scope>
</reference>
<keyword evidence="5" id="KW-0349">Heme</keyword>
<dbReference type="GO" id="GO:0005506">
    <property type="term" value="F:iron ion binding"/>
    <property type="evidence" value="ECO:0007669"/>
    <property type="project" value="InterPro"/>
</dbReference>
<evidence type="ECO:0000256" key="9">
    <source>
        <dbReference type="ARBA" id="ARBA00022989"/>
    </source>
</evidence>
<dbReference type="InterPro" id="IPR000516">
    <property type="entry name" value="Ni-dep_Hydgase_cyt-B"/>
</dbReference>
<keyword evidence="8" id="KW-0249">Electron transport</keyword>
<evidence type="ECO:0000256" key="8">
    <source>
        <dbReference type="ARBA" id="ARBA00022982"/>
    </source>
</evidence>
<comment type="caution">
    <text evidence="15">The sequence shown here is derived from an EMBL/GenBank/DDBJ whole genome shotgun (WGS) entry which is preliminary data.</text>
</comment>
<keyword evidence="7" id="KW-0479">Metal-binding</keyword>
<dbReference type="NCBIfam" id="TIGR02125">
    <property type="entry name" value="CytB-hydogenase"/>
    <property type="match status" value="1"/>
</dbReference>
<keyword evidence="4" id="KW-1003">Cell membrane</keyword>
<proteinExistence type="inferred from homology"/>
<gene>
    <name evidence="15" type="primary">hyaC_4</name>
    <name evidence="15" type="ORF">SDC9_116392</name>
</gene>
<evidence type="ECO:0000256" key="6">
    <source>
        <dbReference type="ARBA" id="ARBA00022692"/>
    </source>
</evidence>
<evidence type="ECO:0000256" key="12">
    <source>
        <dbReference type="SAM" id="MobiDB-lite"/>
    </source>
</evidence>
<feature type="compositionally biased region" description="Basic and acidic residues" evidence="12">
    <location>
        <begin position="230"/>
        <end position="239"/>
    </location>
</feature>
<dbReference type="SUPFAM" id="SSF81342">
    <property type="entry name" value="Transmembrane di-heme cytochromes"/>
    <property type="match status" value="1"/>
</dbReference>
<comment type="similarity">
    <text evidence="2">Belongs to the HupC/HyaC/HydC family.</text>
</comment>
<dbReference type="PRINTS" id="PR00161">
    <property type="entry name" value="NIHGNASECYTB"/>
</dbReference>
<evidence type="ECO:0000256" key="11">
    <source>
        <dbReference type="ARBA" id="ARBA00023136"/>
    </source>
</evidence>
<sequence length="248" mass="28928">MSAEPLRRVYVFSPFLRLFHWIMVFSIVILFITGLYIGNPAYIGTQGIEATYAVESLFSMETIRYIHFITAFIFVASFIMRIYGMIVFKGDRLFPRPWTFEYWIGTIDVALHYAFITPAHRPYIRNHMARAGYASVYVMILVEAITGFAMYYMIDPNRFGAKVFGWFNHLLINEYYVHLIHHYVAWFIVLFAIVHIYMTVRADLTEKGGEISSMFSGVKFLEADPDDIGDIDHDKDNSSRNRKYPASR</sequence>
<feature type="transmembrane region" description="Helical" evidence="13">
    <location>
        <begin position="131"/>
        <end position="154"/>
    </location>
</feature>
<feature type="region of interest" description="Disordered" evidence="12">
    <location>
        <begin position="224"/>
        <end position="248"/>
    </location>
</feature>
<dbReference type="Gene3D" id="1.20.950.20">
    <property type="entry name" value="Transmembrane di-heme cytochromes, Chain C"/>
    <property type="match status" value="1"/>
</dbReference>
<evidence type="ECO:0000256" key="4">
    <source>
        <dbReference type="ARBA" id="ARBA00022475"/>
    </source>
</evidence>
<organism evidence="15">
    <name type="scientific">bioreactor metagenome</name>
    <dbReference type="NCBI Taxonomy" id="1076179"/>
    <lineage>
        <taxon>unclassified sequences</taxon>
        <taxon>metagenomes</taxon>
        <taxon>ecological metagenomes</taxon>
    </lineage>
</organism>
<keyword evidence="10" id="KW-0408">Iron</keyword>
<dbReference type="InterPro" id="IPR051542">
    <property type="entry name" value="Hydrogenase_cytochrome"/>
</dbReference>
<comment type="subcellular location">
    <subcellularLocation>
        <location evidence="1">Cell membrane</location>
        <topology evidence="1">Multi-pass membrane protein</topology>
    </subcellularLocation>
</comment>
<evidence type="ECO:0000259" key="14">
    <source>
        <dbReference type="Pfam" id="PF01292"/>
    </source>
</evidence>
<evidence type="ECO:0000256" key="1">
    <source>
        <dbReference type="ARBA" id="ARBA00004651"/>
    </source>
</evidence>
<evidence type="ECO:0000256" key="10">
    <source>
        <dbReference type="ARBA" id="ARBA00023004"/>
    </source>
</evidence>
<feature type="domain" description="Cytochrome b561 bacterial/Ni-hydrogenase" evidence="14">
    <location>
        <begin position="11"/>
        <end position="217"/>
    </location>
</feature>
<protein>
    <submittedName>
        <fullName evidence="15">Putative Ni/Fe-hydrogenase 1 B-type cytochrome subunit</fullName>
    </submittedName>
</protein>